<gene>
    <name evidence="1" type="ORF">F1649_17965</name>
</gene>
<proteinExistence type="predicted"/>
<evidence type="ECO:0000313" key="2">
    <source>
        <dbReference type="Proteomes" id="UP000322918"/>
    </source>
</evidence>
<evidence type="ECO:0000313" key="1">
    <source>
        <dbReference type="EMBL" id="KAA8478223.1"/>
    </source>
</evidence>
<dbReference type="RefSeq" id="WP_141815051.1">
    <property type="nucleotide sequence ID" value="NZ_VFPL01000001.1"/>
</dbReference>
<keyword evidence="2" id="KW-1185">Reference proteome</keyword>
<name>A0A5M9GU14_9SPHI</name>
<dbReference type="Proteomes" id="UP000322918">
    <property type="component" value="Unassembled WGS sequence"/>
</dbReference>
<reference evidence="1 2" key="1">
    <citation type="submission" date="2019-09" db="EMBL/GenBank/DDBJ databases">
        <title>Pararcticibacter amylolyticus gen. nov., sp. nov., isolated from a rottenly hemp rope, and reclassification of Pedobacter tournemirensis as Pararcticibacter tournemirensis comb. nov.</title>
        <authorList>
            <person name="Cai Y."/>
        </authorList>
    </citation>
    <scope>NUCLEOTIDE SEQUENCE [LARGE SCALE GENOMIC DNA]</scope>
    <source>
        <strain evidence="1 2">TF5-37.2-LB10</strain>
    </source>
</reference>
<organism evidence="1 2">
    <name type="scientific">Arcticibacter tournemirensis</name>
    <dbReference type="NCBI Taxonomy" id="699437"/>
    <lineage>
        <taxon>Bacteria</taxon>
        <taxon>Pseudomonadati</taxon>
        <taxon>Bacteroidota</taxon>
        <taxon>Sphingobacteriia</taxon>
        <taxon>Sphingobacteriales</taxon>
        <taxon>Sphingobacteriaceae</taxon>
        <taxon>Arcticibacter</taxon>
    </lineage>
</organism>
<dbReference type="AlphaFoldDB" id="A0A5M9GU14"/>
<dbReference type="EMBL" id="VWNE01000034">
    <property type="protein sequence ID" value="KAA8478223.1"/>
    <property type="molecule type" value="Genomic_DNA"/>
</dbReference>
<comment type="caution">
    <text evidence="1">The sequence shown here is derived from an EMBL/GenBank/DDBJ whole genome shotgun (WGS) entry which is preliminary data.</text>
</comment>
<protein>
    <submittedName>
        <fullName evidence="1">Uncharacterized protein</fullName>
    </submittedName>
</protein>
<accession>A0A5M9GU14</accession>
<sequence>MRQNIIKGVLLNKTGNVTCAWTYSRFGMSCSQSISFNQAIIKIRLKMEIPEMLNSNYWR</sequence>